<dbReference type="GO" id="GO:0005886">
    <property type="term" value="C:plasma membrane"/>
    <property type="evidence" value="ECO:0007669"/>
    <property type="project" value="UniProtKB-SubCell"/>
</dbReference>
<name>A0AA90P1P4_9BACI</name>
<dbReference type="EMBL" id="JAUUTP010000010">
    <property type="protein sequence ID" value="MDP1419063.1"/>
    <property type="molecule type" value="Genomic_DNA"/>
</dbReference>
<dbReference type="AlphaFoldDB" id="A0AA90P1P4"/>
<dbReference type="SUPFAM" id="SSF103481">
    <property type="entry name" value="Multidrug resistance efflux transporter EmrE"/>
    <property type="match status" value="2"/>
</dbReference>
<feature type="transmembrane region" description="Helical" evidence="7">
    <location>
        <begin position="47"/>
        <end position="65"/>
    </location>
</feature>
<feature type="domain" description="EamA" evidence="8">
    <location>
        <begin position="15"/>
        <end position="154"/>
    </location>
</feature>
<evidence type="ECO:0000256" key="7">
    <source>
        <dbReference type="SAM" id="Phobius"/>
    </source>
</evidence>
<evidence type="ECO:0000256" key="2">
    <source>
        <dbReference type="ARBA" id="ARBA00007362"/>
    </source>
</evidence>
<dbReference type="PANTHER" id="PTHR32322">
    <property type="entry name" value="INNER MEMBRANE TRANSPORTER"/>
    <property type="match status" value="1"/>
</dbReference>
<comment type="subcellular location">
    <subcellularLocation>
        <location evidence="1">Cell membrane</location>
        <topology evidence="1">Multi-pass membrane protein</topology>
    </subcellularLocation>
</comment>
<evidence type="ECO:0000256" key="1">
    <source>
        <dbReference type="ARBA" id="ARBA00004651"/>
    </source>
</evidence>
<feature type="transmembrane region" description="Helical" evidence="7">
    <location>
        <begin position="258"/>
        <end position="277"/>
    </location>
</feature>
<proteinExistence type="inferred from homology"/>
<feature type="transmembrane region" description="Helical" evidence="7">
    <location>
        <begin position="136"/>
        <end position="158"/>
    </location>
</feature>
<evidence type="ECO:0000256" key="4">
    <source>
        <dbReference type="ARBA" id="ARBA00022692"/>
    </source>
</evidence>
<feature type="transmembrane region" description="Helical" evidence="7">
    <location>
        <begin position="225"/>
        <end position="246"/>
    </location>
</feature>
<keyword evidence="5 7" id="KW-1133">Transmembrane helix</keyword>
<dbReference type="RefSeq" id="WP_305160355.1">
    <property type="nucleotide sequence ID" value="NZ_JAUUTP010000010.1"/>
</dbReference>
<reference evidence="9" key="1">
    <citation type="submission" date="2023-07" db="EMBL/GenBank/DDBJ databases">
        <title>Murine gut Bacillus species.</title>
        <authorList>
            <person name="Gutman E."/>
            <person name="Hashuel R."/>
            <person name="Litvak Y."/>
        </authorList>
    </citation>
    <scope>NUCLEOTIDE SEQUENCE</scope>
    <source>
        <strain evidence="9">RU283</strain>
    </source>
</reference>
<evidence type="ECO:0000256" key="3">
    <source>
        <dbReference type="ARBA" id="ARBA00022475"/>
    </source>
</evidence>
<organism evidence="9 10">
    <name type="scientific">Peribacillus simplex</name>
    <dbReference type="NCBI Taxonomy" id="1478"/>
    <lineage>
        <taxon>Bacteria</taxon>
        <taxon>Bacillati</taxon>
        <taxon>Bacillota</taxon>
        <taxon>Bacilli</taxon>
        <taxon>Bacillales</taxon>
        <taxon>Bacillaceae</taxon>
        <taxon>Peribacillus</taxon>
    </lineage>
</organism>
<evidence type="ECO:0000259" key="8">
    <source>
        <dbReference type="Pfam" id="PF00892"/>
    </source>
</evidence>
<evidence type="ECO:0000313" key="9">
    <source>
        <dbReference type="EMBL" id="MDP1419063.1"/>
    </source>
</evidence>
<comment type="similarity">
    <text evidence="2">Belongs to the EamA transporter family.</text>
</comment>
<keyword evidence="3" id="KW-1003">Cell membrane</keyword>
<feature type="transmembrane region" description="Helical" evidence="7">
    <location>
        <begin position="109"/>
        <end position="129"/>
    </location>
</feature>
<sequence length="309" mass="33819">MSNDTLVAISPSRNKGIALVLTGAALWGVSGTAAQYLFQQQGFSPEWLTVVRLLLSGIILLGVAYKNEGLKVFEIWKTKNDALQIILFAILGMLAVQYTYFAAIEHGNAATATVLQYLAPALITCYLAIRSKRFPSITVSVAVIIAILGTFLLVTGGSIRTLSISGWAVFWGVTSAFALAFYTLQPYKLLSRWGAMIVVGWGMLIGGICFSMIHPPWAFEGNWTLPSFSAVLFIIIFGTIMAFYFYLESTKFISASEVSLFASVEPLSATLISVFWLNVTFGFAEWLGTLCIISTITILSIVKNKYYQS</sequence>
<feature type="transmembrane region" description="Helical" evidence="7">
    <location>
        <begin position="193"/>
        <end position="213"/>
    </location>
</feature>
<feature type="transmembrane region" description="Helical" evidence="7">
    <location>
        <begin position="164"/>
        <end position="184"/>
    </location>
</feature>
<dbReference type="InterPro" id="IPR050638">
    <property type="entry name" value="AA-Vitamin_Transporters"/>
</dbReference>
<feature type="transmembrane region" description="Helical" evidence="7">
    <location>
        <begin position="283"/>
        <end position="302"/>
    </location>
</feature>
<evidence type="ECO:0000256" key="5">
    <source>
        <dbReference type="ARBA" id="ARBA00022989"/>
    </source>
</evidence>
<comment type="caution">
    <text evidence="9">The sequence shown here is derived from an EMBL/GenBank/DDBJ whole genome shotgun (WGS) entry which is preliminary data.</text>
</comment>
<dbReference type="Proteomes" id="UP001178277">
    <property type="component" value="Unassembled WGS sequence"/>
</dbReference>
<feature type="domain" description="EamA" evidence="8">
    <location>
        <begin position="167"/>
        <end position="300"/>
    </location>
</feature>
<dbReference type="Pfam" id="PF00892">
    <property type="entry name" value="EamA"/>
    <property type="match status" value="2"/>
</dbReference>
<feature type="transmembrane region" description="Helical" evidence="7">
    <location>
        <begin position="85"/>
        <end position="103"/>
    </location>
</feature>
<dbReference type="InterPro" id="IPR000620">
    <property type="entry name" value="EamA_dom"/>
</dbReference>
<keyword evidence="4 7" id="KW-0812">Transmembrane</keyword>
<evidence type="ECO:0000256" key="6">
    <source>
        <dbReference type="ARBA" id="ARBA00023136"/>
    </source>
</evidence>
<gene>
    <name evidence="9" type="ORF">Q8G35_11625</name>
</gene>
<keyword evidence="6 7" id="KW-0472">Membrane</keyword>
<protein>
    <submittedName>
        <fullName evidence="9">EamA family transporter</fullName>
    </submittedName>
</protein>
<dbReference type="InterPro" id="IPR037185">
    <property type="entry name" value="EmrE-like"/>
</dbReference>
<evidence type="ECO:0000313" key="10">
    <source>
        <dbReference type="Proteomes" id="UP001178277"/>
    </source>
</evidence>
<accession>A0AA90P1P4</accession>
<dbReference type="PANTHER" id="PTHR32322:SF18">
    <property type="entry name" value="S-ADENOSYLMETHIONINE_S-ADENOSYLHOMOCYSTEINE TRANSPORTER"/>
    <property type="match status" value="1"/>
</dbReference>